<accession>A0A6J1Q6H5</accession>
<dbReference type="RefSeq" id="XP_024877808.1">
    <property type="nucleotide sequence ID" value="XM_025022040.1"/>
</dbReference>
<dbReference type="RefSeq" id="XP_024877809.1">
    <property type="nucleotide sequence ID" value="XM_025022041.1"/>
</dbReference>
<dbReference type="OrthoDB" id="7699940at2759"/>
<protein>
    <submittedName>
        <fullName evidence="3 4">Uncharacterized protein LOC112458417</fullName>
    </submittedName>
</protein>
<proteinExistence type="predicted"/>
<evidence type="ECO:0000313" key="2">
    <source>
        <dbReference type="Proteomes" id="UP000504618"/>
    </source>
</evidence>
<dbReference type="GeneID" id="112458417"/>
<feature type="region of interest" description="Disordered" evidence="1">
    <location>
        <begin position="80"/>
        <end position="99"/>
    </location>
</feature>
<dbReference type="Proteomes" id="UP000504618">
    <property type="component" value="Unplaced"/>
</dbReference>
<keyword evidence="2" id="KW-1185">Reference proteome</keyword>
<evidence type="ECO:0000313" key="3">
    <source>
        <dbReference type="RefSeq" id="XP_024877808.1"/>
    </source>
</evidence>
<dbReference type="AlphaFoldDB" id="A0A6J1Q6H5"/>
<reference evidence="3 4" key="1">
    <citation type="submission" date="2025-04" db="UniProtKB">
        <authorList>
            <consortium name="RefSeq"/>
        </authorList>
    </citation>
    <scope>IDENTIFICATION</scope>
    <source>
        <tissue evidence="3 4">Whole body</tissue>
    </source>
</reference>
<gene>
    <name evidence="3 4" type="primary">LOC112458417</name>
</gene>
<evidence type="ECO:0000313" key="4">
    <source>
        <dbReference type="RefSeq" id="XP_024877809.1"/>
    </source>
</evidence>
<sequence length="112" mass="12454">MPVMTKSKPAPESLLRNISCKCTGSCEKACGCRRLGLQCSQICLSCQGMSCTNRMTIDLGNDEVDKIDDPNFEDFEIFSGHQNQEAEQNKAEKDESDIEDIVIQAEPMDTED</sequence>
<name>A0A6J1Q6H5_9HYME</name>
<evidence type="ECO:0000256" key="1">
    <source>
        <dbReference type="SAM" id="MobiDB-lite"/>
    </source>
</evidence>
<organism evidence="2 4">
    <name type="scientific">Temnothorax curvispinosus</name>
    <dbReference type="NCBI Taxonomy" id="300111"/>
    <lineage>
        <taxon>Eukaryota</taxon>
        <taxon>Metazoa</taxon>
        <taxon>Ecdysozoa</taxon>
        <taxon>Arthropoda</taxon>
        <taxon>Hexapoda</taxon>
        <taxon>Insecta</taxon>
        <taxon>Pterygota</taxon>
        <taxon>Neoptera</taxon>
        <taxon>Endopterygota</taxon>
        <taxon>Hymenoptera</taxon>
        <taxon>Apocrita</taxon>
        <taxon>Aculeata</taxon>
        <taxon>Formicoidea</taxon>
        <taxon>Formicidae</taxon>
        <taxon>Myrmicinae</taxon>
        <taxon>Temnothorax</taxon>
    </lineage>
</organism>